<evidence type="ECO:0000313" key="3">
    <source>
        <dbReference type="Proteomes" id="UP000198341"/>
    </source>
</evidence>
<dbReference type="InterPro" id="IPR007788">
    <property type="entry name" value="QCT"/>
</dbReference>
<dbReference type="RefSeq" id="XP_007514847.1">
    <property type="nucleotide sequence ID" value="XM_007514785.1"/>
</dbReference>
<name>K8EB04_9CHLO</name>
<keyword evidence="1" id="KW-1133">Transmembrane helix</keyword>
<dbReference type="eggNOG" id="ENOG502QUQC">
    <property type="taxonomic scope" value="Eukaryota"/>
</dbReference>
<protein>
    <submittedName>
        <fullName evidence="2">Glutamine cyclotransferase</fullName>
    </submittedName>
</protein>
<accession>K8EB04</accession>
<evidence type="ECO:0000256" key="1">
    <source>
        <dbReference type="SAM" id="Phobius"/>
    </source>
</evidence>
<evidence type="ECO:0000313" key="2">
    <source>
        <dbReference type="EMBL" id="CCO15087.1"/>
    </source>
</evidence>
<keyword evidence="1" id="KW-0812">Transmembrane</keyword>
<dbReference type="PANTHER" id="PTHR31270">
    <property type="entry name" value="GLUTAMINYL-PEPTIDE CYCLOTRANSFERASE"/>
    <property type="match status" value="1"/>
</dbReference>
<dbReference type="AlphaFoldDB" id="K8EB04"/>
<dbReference type="Proteomes" id="UP000198341">
    <property type="component" value="Chromosome 2"/>
</dbReference>
<dbReference type="PANTHER" id="PTHR31270:SF1">
    <property type="entry name" value="GLUTAMINYL-PEPTIDE CYCLOTRANSFERASE"/>
    <property type="match status" value="1"/>
</dbReference>
<keyword evidence="3" id="KW-1185">Reference proteome</keyword>
<organism evidence="2 3">
    <name type="scientific">Bathycoccus prasinos</name>
    <dbReference type="NCBI Taxonomy" id="41875"/>
    <lineage>
        <taxon>Eukaryota</taxon>
        <taxon>Viridiplantae</taxon>
        <taxon>Chlorophyta</taxon>
        <taxon>Mamiellophyceae</taxon>
        <taxon>Mamiellales</taxon>
        <taxon>Bathycoccaceae</taxon>
        <taxon>Bathycoccus</taxon>
    </lineage>
</organism>
<dbReference type="EMBL" id="FO082277">
    <property type="protein sequence ID" value="CCO15087.1"/>
    <property type="molecule type" value="Genomic_DNA"/>
</dbReference>
<sequence>MGKKSSIRTTISKRRGGVFKTTFAVLSLLVATFVLLLAFRREERSAVSSLSSSEEEKEDDHVTNQFLREAFEEEKEISSDIEYHTYSIVNSYPHDTNAFTQGFLYHSASGSFFESTGSVPHGKLSDVRRADIETGEVLELKTIPESAFGEGLVFMREETKRAKKNSLIQLVWKSSRAFTHEIKDIGGKVEEKNNALLFQEESGEQKMFNTDLRDGWGVTSSKREGVIVISNGTAHLTLFDMNKGESIGFITVHDNGVEQRFPNELEAVRGEIWANILEKECVARIDERTGKVLGWIDFTGLKKLQDNVGSVMNGIAYDERRDRIFVTGKQWRRVFEVKISKGSRKKGAIELGRKRCHSPTSLPNYGYP</sequence>
<keyword evidence="1" id="KW-0472">Membrane</keyword>
<feature type="transmembrane region" description="Helical" evidence="1">
    <location>
        <begin position="21"/>
        <end position="39"/>
    </location>
</feature>
<dbReference type="KEGG" id="bpg:Bathy02g04810"/>
<gene>
    <name evidence="2" type="ORF">Bathy02g04810</name>
</gene>
<dbReference type="GeneID" id="19017594"/>
<reference evidence="2 3" key="1">
    <citation type="submission" date="2011-10" db="EMBL/GenBank/DDBJ databases">
        <authorList>
            <person name="Genoscope - CEA"/>
        </authorList>
    </citation>
    <scope>NUCLEOTIDE SEQUENCE [LARGE SCALE GENOMIC DNA]</scope>
    <source>
        <strain evidence="2 3">RCC 1105</strain>
    </source>
</reference>
<dbReference type="OrthoDB" id="409395at2759"/>
<dbReference type="STRING" id="41875.K8EB04"/>
<dbReference type="SUPFAM" id="SSF63825">
    <property type="entry name" value="YWTD domain"/>
    <property type="match status" value="1"/>
</dbReference>
<proteinExistence type="predicted"/>
<dbReference type="GO" id="GO:0016603">
    <property type="term" value="F:glutaminyl-peptide cyclotransferase activity"/>
    <property type="evidence" value="ECO:0007669"/>
    <property type="project" value="InterPro"/>
</dbReference>
<dbReference type="Pfam" id="PF05096">
    <property type="entry name" value="Glu_cyclase_2"/>
    <property type="match status" value="1"/>
</dbReference>